<dbReference type="Pfam" id="PF06985">
    <property type="entry name" value="HET"/>
    <property type="match status" value="1"/>
</dbReference>
<evidence type="ECO:0000259" key="1">
    <source>
        <dbReference type="Pfam" id="PF06985"/>
    </source>
</evidence>
<dbReference type="AlphaFoldDB" id="A0A8J2IHP3"/>
<dbReference type="Pfam" id="PF26639">
    <property type="entry name" value="Het-6_barrel"/>
    <property type="match status" value="1"/>
</dbReference>
<feature type="domain" description="Heterokaryon incompatibility" evidence="1">
    <location>
        <begin position="43"/>
        <end position="194"/>
    </location>
</feature>
<proteinExistence type="predicted"/>
<reference evidence="2" key="1">
    <citation type="submission" date="2021-05" db="EMBL/GenBank/DDBJ databases">
        <authorList>
            <person name="Khan N."/>
        </authorList>
    </citation>
    <scope>NUCLEOTIDE SEQUENCE</scope>
</reference>
<dbReference type="Proteomes" id="UP000693738">
    <property type="component" value="Unassembled WGS sequence"/>
</dbReference>
<name>A0A8J2IHP3_FUSEQ</name>
<accession>A0A8J2IHP3</accession>
<evidence type="ECO:0000313" key="3">
    <source>
        <dbReference type="Proteomes" id="UP000693738"/>
    </source>
</evidence>
<dbReference type="PANTHER" id="PTHR24148">
    <property type="entry name" value="ANKYRIN REPEAT DOMAIN-CONTAINING PROTEIN 39 HOMOLOG-RELATED"/>
    <property type="match status" value="1"/>
</dbReference>
<protein>
    <recommendedName>
        <fullName evidence="1">Heterokaryon incompatibility domain-containing protein</fullName>
    </recommendedName>
</protein>
<dbReference type="InterPro" id="IPR010730">
    <property type="entry name" value="HET"/>
</dbReference>
<organism evidence="2 3">
    <name type="scientific">Fusarium equiseti</name>
    <name type="common">Fusarium scirpi</name>
    <dbReference type="NCBI Taxonomy" id="61235"/>
    <lineage>
        <taxon>Eukaryota</taxon>
        <taxon>Fungi</taxon>
        <taxon>Dikarya</taxon>
        <taxon>Ascomycota</taxon>
        <taxon>Pezizomycotina</taxon>
        <taxon>Sordariomycetes</taxon>
        <taxon>Hypocreomycetidae</taxon>
        <taxon>Hypocreales</taxon>
        <taxon>Nectriaceae</taxon>
        <taxon>Fusarium</taxon>
        <taxon>Fusarium incarnatum-equiseti species complex</taxon>
    </lineage>
</organism>
<evidence type="ECO:0000313" key="2">
    <source>
        <dbReference type="EMBL" id="CAG7557460.1"/>
    </source>
</evidence>
<gene>
    <name evidence="2" type="ORF">FEQUK3_LOCUS3193</name>
</gene>
<comment type="caution">
    <text evidence="2">The sequence shown here is derived from an EMBL/GenBank/DDBJ whole genome shotgun (WGS) entry which is preliminary data.</text>
</comment>
<sequence length="636" mass="73208">MWFQYPEKLNKDSFRTFTLEPGEEKDDLQGSLEAHRLDAAPAYEALSYEWGKRSESRLMKCNSYDFKITQSLDITLRHLRLTDEPRSLWTDQICINQESYDERSAQVSIMRLIYSNAAMVVAWLGPATTESANSVKGLLAAFSNLKEYSSGMDHFPDDDHLAEMNFPLRNSRAWRDLNLMLGASYFLRVWIIQELAVSSKFQLLWGDIAISEDEYESLKNKILFLAMTEADGKEDCPEIIWKSVPFNFLGKDKWDDKDLFELVQWASKSEATVQRDKIYALLGLAGQRHYDVEPDYSKSESGVFADFAKRVIFTKENLDILEYAYVGDPNESKRSPLWAPRWQPEDKAAGFDNGKFTASKDTKALTNSSGDTKILELRGLEVDVVRDVHHRVPEVHDDIAVALEMVKSHTVPFEQRHKLDAIKVIILTMMAGRERDVFWIAHLKRPEDKSYLGNFITYVAIIFMRTMQPTSYDEKLFGLIQLALKARGPVPQDEPQIGDTFKEQSILDDIRRRYPDNPEYISHARDLMVILEHSKKNQGWYRFIEATTISKDFNFFIAEKGYVGIGPRCMKAGDQLCILFGGSTPYIIRPASVADEYLYLGSAYIHGIMDGEVIDAWEKDKDSENQEFREKFFKLL</sequence>
<dbReference type="EMBL" id="CAJSTJ010000119">
    <property type="protein sequence ID" value="CAG7557460.1"/>
    <property type="molecule type" value="Genomic_DNA"/>
</dbReference>
<dbReference type="PANTHER" id="PTHR24148:SF64">
    <property type="entry name" value="HETEROKARYON INCOMPATIBILITY DOMAIN-CONTAINING PROTEIN"/>
    <property type="match status" value="1"/>
</dbReference>
<dbReference type="InterPro" id="IPR052895">
    <property type="entry name" value="HetReg/Transcr_Mod"/>
</dbReference>